<feature type="region of interest" description="Disordered" evidence="4">
    <location>
        <begin position="1610"/>
        <end position="1629"/>
    </location>
</feature>
<evidence type="ECO:0000256" key="3">
    <source>
        <dbReference type="ARBA" id="ARBA00022729"/>
    </source>
</evidence>
<sequence length="6836" mass="772884">MEEIRKSYKWRKRTKKIVCSILTLAMLVQYLPVSFLRDVFAANVEARAISVSFLNDGSGGNLKPAGVGNYLLSTGEQMSLYLKIKAEWNDNEGYAKGTKMTLKLPWFYYSESGVILQTFDRNEVIAQNPDVEFIGGVEAKLSSTETNWVVPQPTDQEQWGSDKDGAKAYRRQQLEIQSTPTNLFKGSATPEVTFKFFTLGDNVIPENTSASIALGASYVNFYDSSTNEPSPTGYVIQPGSTPSGNEDKSDLRAINIVNSNLNWETKITSVSTPVLWDKYNYAVYKVNIKNTSEDANSKIDYFHFMLQVPNSVNNAGRGVLEQDMMAWKWDSSTGSLVPNTDISDHARDFSFGGKYGEGGALIWDVTGKDLSDWSIDDEGSKMASEYNYIYSMPGEIGVKIDKEKGGELKKDEERSYYVAVPYVNNFGSDYSHTVKLKQTIYFGGRDLAWSKDSDVTSSFIRQKVDFEHNKYVEENKSPVTKKNGYLGQNETYYLDSFKNTSNTPVFNSYAVDTLPEHYQFNGIRIEMNNNSSDLIDWFYHTTAENGGTPATSDPLEFITLKFIDDQDRDLYVSLKELGATVTQTSNDNKNIWEINDLDQKIKDYLDSHTDYQFSRDIKFSFKERIAVNETFDGRIAVIGKTNYLLEYENTLNTFYERWNWTPYTTAESVPGYDKQLQQIKDPVTAIIDGERAKPLIDGFGVYHDEAEDGTVTDIMNSLTNSSGEKYQAVSLADPQSAIRFEVGTGTTSMMIPSYLQIDGLLKVNSNNAYIGLVASNIYLSADLLNSSKIKTIDLYSATGTKIQLTWSQLQAYLDSSKGSITIPQSAWQPNNGIQISHLVKIIINFDEFNGNIPLNNGLNSYVEINGTPNATGVHRFNGLFSTLYNDYPAVAEIGNIVEDVKTTEAILEVQRIKPKIEASANWYGQSSTNINSPLIVPNKNSTLNPTDPTYYQFKIGNESESAALNVHLTLDLLSVKNVDLSGQTLIKGFNTEKIVIKSGYDKAMTIDHIEFFDYDAPTNGTPTFQIGQDELANYIDSHGDIVIESSAFSSVMTRLKTVRIVTEKFEKLIVNNDSVIINVYGDSDSYNSYYQDKRLEASLLFEPVGPLYNDDDKKQESAAFSVQSGQLTISNDIYQRDVQSGYITKNTNTDQNEKTLGVPYARDFTYRVELWNRSLSILDDVDTLIELPQINDGGFHPTSIVIYEDLLKQYGVFEKMTFIQKQTPIQSLFGDDSNIAMTYNPMNHTIGNSEKTYQLDSQGCFVIPIEDIAGDQSLESIMLTGQKFVINDGLDIKPFLEINGWADSPINTSHILNTLATHYIDGLRGLDNTKYTVNTKDTANAYISKLYYDTTIVAGYNDNQSNVKFTKTSTPREHVRMRYRNGGYWNDNSELEVGYKGLGSYAVDFRQYLNTGSNLPGDNAMSGQEHQSMNYIKATSFNTAATVKMNVTLPTQSFEAYYLKIDGRAKDYIDSIEVSRSDGSSYTIAGNDIRSHFQAEESGYGRVNLLQNGESFSNEQFFKTEEENYYKSPDTNYNAKNPIKSAVITLKINQEETTTLDNGETKANTPDYGTWWNDSDESTKYMFEFAGRFYKVGQAKASVSSSVIIGSDSKHNSIERQTTGTSSQPSGNSWSFRNYYQHTDSYGWGATTAKYKADDLYSNADVVIVRDFNRILKGATTDEKNDYNIQAKIGDSNQYYINFSRASRTVNAGFNTTSENYESGVTGNWVRQDPDDWSGRVGYTDHVSINDTLGLIEPDETYEYRGTLTTGLDFHKQIVNYMHEDKAIELVLGTGKTQALQNTNKQTILIKKSDLVKVGDYYTLQFDNSADQMSDEDAEGIVTELKDGVLHLKKHQYILSFRALLWDIQGNGEYLSEIKNNHYNYVDADGNIQNGIDGLGNANDIIVRVKPYMVYENNSTKIAQATNTATTKTYHDYDLNTGYNSYMFDDWAHKDQTYDSAYIMGYRIPFKAGHNIVAMGKTPIDSKDAVTADGNKQITDYLTSDGHSYEMLNGQTHKITQNITPTNVQFGVKLYNQTVNNPTDRSVPARIKKVVTDDALNEFYRLRNLYIPIQWIYKNDETATGTEKGQWFKMSQIQMRINGKDIVIKPNATGDTLEVSGLNLLVTTIPLDTIKSVNGQNCYVINMEEFARKNYTSLVTEQNGLAKSYVASFKITLEANNPLFTDDTSVLSNGEYLTASKTDGYTYFYDGTYVDRPIQEFKDDSWTANSVPTFGQTGNEYSPYSNSVTSVSGRRQVYNYVEKSSVVFSSIDNNADTYSDVTSANKLIDYNLRNAVSILEPELTKKRGTNGELFAYDKVEKSETSGGKQTEVDLNHLMPYDYIEYTLSSKSHNNSEIPLERNHLTMEVEKGQQIVGWQLILSDQDSENIIDKATDNVITADDISVTLSNGSDKLENIQAGKDYSLNADQKDSHYRKIELVIGSEGTQVQPGQYIKVKIITQLTDELKTLTTTFEDKVLNTNAYIYAEAKHGYAQYAIEGYNSSDYTNGGMSNNGWDLTHQNPNPYTTRNDISNTDKISYFRYQRNDEDTSLPAKSRYNVRMHNTLKYYDNDPLTIEYKFDRNDRLFEGQGATLTVKDIKNDTMHFVDEQTVTVDFLDKDRYRGFTLTKIPTVSILKSEGGDIYYPDDLVTKAGYDNMKDIRVQYKISHPKTRASDTWVTVNYANLPDEDTMAQITAIRWTYFDVYSGYEVSGSPYKDIIEFDNVVLTGEGRYEDIRQDTDASGVMDDTYLAVSTANIDHQQNHVETKNVMVGDVETNIPVERAVVLNDIKVEEEEIYREVPQVILHPQVFDSENDASANYNETAQQKLGYRPEDTYWQKITLINREMVNASDVQNARQGTLINPTIYDKIPTDYVSVESGTLQFKWLDIDGNPVAGNYSIRENVIENNESYDYGGKMIYEKSDLVKTAQWKPIYESGRLYENGTKPFDDLIIDANHTMKTHYTVKTYTIIDNSTGKPITMNIGDTLIVYYQLKVAKDNLPMVYVDEDKDLSTTNDQHPAYFPRAGEYYQIKEEYLSYYGARNGQAYPFSNNYTNESVYPRAIQNSDRLMDMDYLLHDIGMSAQLNDNVDKWEFLKDSYVYIPGDGSTDPLANTRYGGGNKVLGDYDISSLKNMQKTIYSPGTTEPNGAGKDSLPESQKTSMKVSTWDRDWYEIVMEPRIFHINNWGSDTPIIWAQNRIHLEKAWLVSASEFVNTDPHSENRKYETTSGDGLTDGRPSNPNYKINPRRSSATDEYQRSDLHKLTDDNYEVALEYNEKFTTKLQALNYGDWDLSQGIEFTYTMPRGIEPLIFDNDGHVDMSKFKAEILSSINGVDSSGVNEAYTSLVLNDTNFAVEILQRPTDGTYKYSAPTQAQDPIWKTADKDDYPTGEETSPWVIKIIVKENLKKWFNRGADLGYKMNVYIPSHVYSTNDNEEWFDRLQTRPYVEDTTNTDHYYYQILDIDHWEGTTRENMQHNQRYGMDYMWYRGDGNTSSYYFRHGTYYYYNGSMNMPYINGYNIQNQEVRIQENGQGLNIGIPIENNYSYYLANNQDRYSQTGTRAVMRKPLLRQWTTVGDDKTGKTLSDYYLEAEGGQTDFNIHVENKYYYDELGSDWENYYSNSYATGSKEQHSYATDGGSRGTYYLPVVTNILPYGIAPVGVDNSSGTSNIGIFSTKANENINRELNWELLNIDGSALTGSEKDLYDVEVEYIYIPRLDEDGNEVIKDGEVVTEGRYVVRFYAKANSEAGDPALEAKIKSGEGRTFSFETFAYSTPKLDTLSGDTLSGLGDSFINNYTYISSKLDNFKALIDEDIPTNGYTVGHKSYDLYKYGNSNAYFKPDNRYDAIIETRTANNSTVNFGKIPNNILNDKITGENHYVIGQGMERIYENVQKVNGDYVYNLEDYREQTDPDTSLKNKIRDALVLKFQKDSSGTITAQQNDFNMNQDQVHYDYEGSGKEIGDVAFVNTTKVRTSRPNLTLQNFVSANANEVGKQTPTLKGNGSENIPGSTNYTYDHDMNNTTPEIEKDFDYGDEVWYEAVLTNKTENTDYARQGSIYHSRFVFSYHLPDIVTAADEESWDQWRDDDFIIELRDQSGTVKQTITPSTLAGSGWAIRVINKGYQKQADGTASQEDDHTGQIITFELISAADPDFVDYDSYVQGYKPAGYLAYGDTISLKIRTRIDNKEPDGIDPSDQSQPDIWSGYYCEAYATIHSTNSEYIMTHDGHIYNDDERSQIAGSDTIIYDGYNLNKDILSKYDKTFTLQPQTLVNWNDKKVNDEKNDDGTLKNDYDQDGEFDDAYAYASSASIQVLKPEASIRIDTSHLRKRVSDDNASIVVIDDAHVRSADEMDIRITQAVNEQANVNQFIAGLNIPHRGTNVATSQVAGVDAREMISHLKEIRTGHWEVPDNYPNKTIYDDHLKVYVYGLLVNDPWSMTGYVDPNYVDSQNQAVWTILGESDGYNLDENAIISENQIDSVVNAYKASHPDSSHASVYQLKWVVTMEGFSADDGATYTAKEAAINYPVPIGLRMAIDSEGEANKEINASDQAQNNTDEAIMHHSGVVDNVAYARVVTGSKNISDGIAKHVNYFVNTYAKYDDYKYATISTSNRAGFYIDPELPTLQIDLEQGYFKPKVEEIDGQYKVHFGWDYDNSTIDDVSSTMLKYRVTMLNKKIDKDSGILIQDNATAPNITLALPYNEKLDTSRLQYVEYDAQASESQAPKDYLNDYYEVYDKNLDKETPLWTWYILDENGNYVQNTGIKAVKVSDDSPVVTSKELTANRKEKSKILNFYFTGELQPGENLKVEVMVPIQRMNSNAISAELLRCKAYTFKSGAFNAYTPDQGNMNSSAYEYDSQDINENGQYNDTAITKMTSAISFTTVQSLGQTKLVDTELESNVTNVPAAVNEGGDYTFKISSASLSSAANYKYTKNILYDVLPYVDDNYVYQTRKDGENFINSARNSKWNGWIDINSLTAIKAEAGSDEQVIAPTEYKIWVGPLVEQDGKIVLNNDLNGLPQIPDAVYISNETNLKNLVEQDSEKKKYFVELEQLKTYLETVSESEKEELVKGIRTVWLQMKEDYTIQPSSRLELRYTMHAPQNVPKYLGTITPNADDEKDSNAQIIEAVRDFTGWNTFLSRGYSEANVKYEHQEETVAGTYVNAPTGRGYIGSYIWQDIDFNGKRDEGTYEDIYNIGRDLLKTPKYDLNNDSQLDDPGVNGVLVELLSENGRPVNKEGEAVAKESDFNGGTETGKYIVLDDTTGNPVLLDPGTDRERFRYSTSQPATYVSESDYYGNKGYYVFSNLKPGQYNMRYTLPKEYAEYSVTTKNLNTSDMNGVGANINTPVVVYRKGDVVYNAAKDLSDTTISSAQKAAYQVKDDTLVIQTAESIQVTAVNEDNTTIDGQGITPHQKYDRISMGYNLGIGRTNMYKGTTWLDETYQDANDDLSDVTIDGIMQDPDGLSERRLGNIRVEVYEADPVTQKPISSSPAITADGQVASYVTNENAVDDLLAGEYEFRLVPGKTYVVITTNLDRNLPLKPTAPIYSNIPTDDTKFNDLVLENKVSTTKAFTVPYIIGEHVDTWKDYEKTHTIDLGFVQSSRGFIGQIVWDDKNYNGIQDPDELGIEDVTVTLESYYYNSDTNQWIKLPDEKTVKTNTGGAYQFTVSTYYDPKIPDKGPYLMGYKVRIDKDKNANLFKTYAPTWQSVVNDGKQSDMTEVPNNLDQYLLTSDYVFIAENKSDITLPEHIIALNGREYDIGNAATKNYDAGLKLYDTGNLDGIVWLDYNYDGIRDDDEVIGSEPTPEEELLSKVKVKIKGYYYDGGVWKDAAWLKDDSALTLGTDNFYHYEFSDLPTSILVGGQPYLMGYKLLLDSDTIDEVLKPTLKYQGSADKDSHLDISSSKDYNLNKANEYIIVANEAKKHTETSNFHDLVVTVSGQSYDILQHQDISSYDAGLSSVEPGELKGYIWIDYNYDGIKNDTKPSQNGMSDSILKDIQVNIKQYVVSESAGHKVYTENTSFVHAPALTDSEGQYNFKNLPAYYIDDAGNYHLYAYQLTVDQQVNDAFMKTDDYKLGITKYHRGNESHLDSDWSHDGKLLHNGMDYLILLNKANDDTPPANEVLGYDIVKGKAYNNINAGAAVYQNGFINGIVFEDLDYDGLFNSQKDKPYQDVTVVLKQYYIDDRGEYIETGIKEEVKTNEKGEYLFDNLVTHGQLDNGDTVLYAYQISLLGLPQGYAVTKYHVNGENGYSHIDPKDNIFKMKENKNKYIILAKKSNDTTLAQYFNGYDLIEANKLKSFNGGLTKFHPGSISGYIFDDQNYDGIFNKDESGQSGINVMLSQYAKVPGEDEYIATGAIDFKVTDDKGYYQFNDLATCGLNDEDEMVLYAYRVTVNQDTLPEGYGITKYRVDTDERNSKLESSHFELISESEYQFQESSEPFIIIAGQTDSQDISYYQEGYDLIESIQVEELNGGISKIQTGEITGKIFDDIEYDGLFNDEDLGKEGIKVILKQFVNDPETGEYQETDFTLETITNQKGEYQFNKLKTYDTNEDGEIIFYYYNVYVDLESIPDNYAITKYQVQDEKYNNSDLIAETGLLRENDEYILFIQKTNDQSVQSQYKGFDLIKAHQLNSLDGGITQYESGKICGIVWLDASQTGKIDRLDPRLANQTVNLQRYYYKDGQWVEDLTMVKSATSDQNGYYEFNDLDSYVEIDEEKYLAGYQAYIHEVPSDMEVTEPFKNNGESDSKLLEAELRLSHPMYEKDGYMIVAQTSHSRADDINSSQYVKNGYDIVKSKDIDDMNAGFYQLASNDNIVITITADDTTLIEYCILAISSFVSICVIAFKKRKED</sequence>
<dbReference type="GeneID" id="78229777"/>
<gene>
    <name evidence="6" type="ORF">HMPREF9488_01826</name>
</gene>
<evidence type="ECO:0000313" key="6">
    <source>
        <dbReference type="EMBL" id="EFW04937.1"/>
    </source>
</evidence>
<feature type="compositionally biased region" description="Polar residues" evidence="4">
    <location>
        <begin position="3221"/>
        <end position="3244"/>
    </location>
</feature>
<feature type="region of interest" description="Disordered" evidence="4">
    <location>
        <begin position="3211"/>
        <end position="3249"/>
    </location>
</feature>
<protein>
    <recommendedName>
        <fullName evidence="5">SD-repeat containing protein B domain-containing protein</fullName>
    </recommendedName>
</protein>
<comment type="caution">
    <text evidence="6">The sequence shown here is derived from an EMBL/GenBank/DDBJ whole genome shotgun (WGS) entry which is preliminary data.</text>
</comment>
<evidence type="ECO:0000256" key="4">
    <source>
        <dbReference type="SAM" id="MobiDB-lite"/>
    </source>
</evidence>
<dbReference type="Proteomes" id="UP000003157">
    <property type="component" value="Unassembled WGS sequence"/>
</dbReference>
<feature type="region of interest" description="Disordered" evidence="4">
    <location>
        <begin position="3134"/>
        <end position="3155"/>
    </location>
</feature>
<evidence type="ECO:0000313" key="7">
    <source>
        <dbReference type="Proteomes" id="UP000003157"/>
    </source>
</evidence>
<evidence type="ECO:0000259" key="5">
    <source>
        <dbReference type="Pfam" id="PF17210"/>
    </source>
</evidence>
<accession>E7GAN6</accession>
<dbReference type="SUPFAM" id="SSF117074">
    <property type="entry name" value="Hypothetical protein PA1324"/>
    <property type="match status" value="4"/>
</dbReference>
<dbReference type="eggNOG" id="COG2815">
    <property type="taxonomic scope" value="Bacteria"/>
</dbReference>
<dbReference type="InterPro" id="IPR013783">
    <property type="entry name" value="Ig-like_fold"/>
</dbReference>
<name>E7GAN6_9FIRM</name>
<feature type="compositionally biased region" description="Polar residues" evidence="4">
    <location>
        <begin position="1615"/>
        <end position="1629"/>
    </location>
</feature>
<keyword evidence="7" id="KW-1185">Reference proteome</keyword>
<reference evidence="6 7" key="1">
    <citation type="submission" date="2010-12" db="EMBL/GenBank/DDBJ databases">
        <title>The Genome Sequence of Coprobacillus sp. strain 29_1.</title>
        <authorList>
            <consortium name="The Broad Institute Genome Sequencing Platform"/>
            <person name="Earl A."/>
            <person name="Ward D."/>
            <person name="Feldgarden M."/>
            <person name="Gevers D."/>
            <person name="Daigneault M."/>
            <person name="Sibley C.D."/>
            <person name="White A."/>
            <person name="Strauss J."/>
            <person name="Allen-Vercoe E."/>
            <person name="Young S.K."/>
            <person name="Zeng Q."/>
            <person name="Gargeya S."/>
            <person name="Fitzgerald M."/>
            <person name="Haas B."/>
            <person name="Abouelleil A."/>
            <person name="Alvarado L."/>
            <person name="Arachchi H.M."/>
            <person name="Berlin A."/>
            <person name="Brown A."/>
            <person name="Chapman S.B."/>
            <person name="Chen Z."/>
            <person name="Dunbar C."/>
            <person name="Freedman E."/>
            <person name="Gearin G."/>
            <person name="Gellesch M."/>
            <person name="Goldberg J."/>
            <person name="Griggs A."/>
            <person name="Gujja S."/>
            <person name="Heilman E."/>
            <person name="Heiman D."/>
            <person name="Howarth C."/>
            <person name="Larson L."/>
            <person name="Lui A."/>
            <person name="MacDonald P.J.P."/>
            <person name="Mehta T."/>
            <person name="Montmayeur A."/>
            <person name="Murphy C."/>
            <person name="Neiman D."/>
            <person name="Pearson M."/>
            <person name="Priest M."/>
            <person name="Roberts A."/>
            <person name="Saif S."/>
            <person name="Shea T."/>
            <person name="Shenoy N."/>
            <person name="Sisk P."/>
            <person name="Stolte C."/>
            <person name="Sykes S."/>
            <person name="White J."/>
            <person name="Yandava C."/>
            <person name="Nusbaum C."/>
            <person name="Birren B."/>
        </authorList>
    </citation>
    <scope>NUCLEOTIDE SEQUENCE [LARGE SCALE GENOMIC DNA]</scope>
    <source>
        <strain evidence="6 7">29_1</strain>
    </source>
</reference>
<dbReference type="InterPro" id="IPR033764">
    <property type="entry name" value="Sdr_B"/>
</dbReference>
<dbReference type="HOGENOM" id="CLU_222986_0_0_9"/>
<proteinExistence type="predicted"/>
<keyword evidence="2" id="KW-0964">Secreted</keyword>
<dbReference type="Gene3D" id="2.60.40.10">
    <property type="entry name" value="Immunoglobulins"/>
    <property type="match status" value="7"/>
</dbReference>
<evidence type="ECO:0000256" key="2">
    <source>
        <dbReference type="ARBA" id="ARBA00022525"/>
    </source>
</evidence>
<evidence type="ECO:0000256" key="1">
    <source>
        <dbReference type="ARBA" id="ARBA00004613"/>
    </source>
</evidence>
<dbReference type="RefSeq" id="WP_008788928.1">
    <property type="nucleotide sequence ID" value="NZ_AKCB01000001.1"/>
</dbReference>
<dbReference type="GO" id="GO:0005576">
    <property type="term" value="C:extracellular region"/>
    <property type="evidence" value="ECO:0007669"/>
    <property type="project" value="UniProtKB-SubCell"/>
</dbReference>
<dbReference type="Pfam" id="PF17210">
    <property type="entry name" value="SdrD_B"/>
    <property type="match status" value="1"/>
</dbReference>
<keyword evidence="3" id="KW-0732">Signal</keyword>
<dbReference type="STRING" id="100884.GCA_000269565_01922"/>
<organism evidence="6 7">
    <name type="scientific">Coprobacillus cateniformis</name>
    <dbReference type="NCBI Taxonomy" id="100884"/>
    <lineage>
        <taxon>Bacteria</taxon>
        <taxon>Bacillati</taxon>
        <taxon>Bacillota</taxon>
        <taxon>Erysipelotrichia</taxon>
        <taxon>Erysipelotrichales</taxon>
        <taxon>Coprobacillaceae</taxon>
        <taxon>Coprobacillus</taxon>
    </lineage>
</organism>
<comment type="subcellular location">
    <subcellularLocation>
        <location evidence="1">Secreted</location>
    </subcellularLocation>
</comment>
<feature type="domain" description="SD-repeat containing protein B" evidence="5">
    <location>
        <begin position="5593"/>
        <end position="5653"/>
    </location>
</feature>
<dbReference type="EMBL" id="ADKX01000032">
    <property type="protein sequence ID" value="EFW04937.1"/>
    <property type="molecule type" value="Genomic_DNA"/>
</dbReference>
<dbReference type="OrthoDB" id="1726259at2"/>